<dbReference type="Pfam" id="PF11917">
    <property type="entry name" value="DUF3435"/>
    <property type="match status" value="1"/>
</dbReference>
<evidence type="ECO:0000313" key="3">
    <source>
        <dbReference type="Proteomes" id="UP000724874"/>
    </source>
</evidence>
<name>A0A9P5NWT1_GYMJU</name>
<accession>A0A9P5NWT1</accession>
<feature type="region of interest" description="Disordered" evidence="1">
    <location>
        <begin position="337"/>
        <end position="356"/>
    </location>
</feature>
<keyword evidence="3" id="KW-1185">Reference proteome</keyword>
<dbReference type="Proteomes" id="UP000724874">
    <property type="component" value="Unassembled WGS sequence"/>
</dbReference>
<evidence type="ECO:0008006" key="4">
    <source>
        <dbReference type="Google" id="ProtNLM"/>
    </source>
</evidence>
<dbReference type="EMBL" id="JADNYJ010000016">
    <property type="protein sequence ID" value="KAF8906999.1"/>
    <property type="molecule type" value="Genomic_DNA"/>
</dbReference>
<dbReference type="InterPro" id="IPR021842">
    <property type="entry name" value="DUF3435"/>
</dbReference>
<sequence>MARLYAFRLGALIEYNKSLTQATRNFVASHTTQVYENNYQTKRVQADLSRTRFGPCAGGQSNEPLFEVMRDLSKQNDSGAPLEATPEQKLSIESRRDITQRRDALEAAMLSKDKSQISKAKSALDQRRRALHKLILLRAREDYFEQANKLRAEGKSTDELRQRSRPARHRCDHASLDMGCLLAYWTGEAGFGNRSGTSEELVFDGKAEDRLEGAMVWLLRYAAQDWAPLSLAVPVSVTSAKKPKRRGAKPVEAPKANQPESWVCLLCDEHKPFTRRHCLSRHNKTVHIDKGAFDQSFFCPHCTLPFEISSAIEWCDHVEKTHGKMYAPIVSSKLLAETRAPPTKKTPTRSSKRKREDDIPGMVVLDFAETPQKRARRSDEEVSFMLLETLEGPDNSTHSGFNSDYGEFLGFFFPLSAMAKTRR</sequence>
<evidence type="ECO:0000256" key="1">
    <source>
        <dbReference type="SAM" id="MobiDB-lite"/>
    </source>
</evidence>
<proteinExistence type="predicted"/>
<evidence type="ECO:0000313" key="2">
    <source>
        <dbReference type="EMBL" id="KAF8906999.1"/>
    </source>
</evidence>
<comment type="caution">
    <text evidence="2">The sequence shown here is derived from an EMBL/GenBank/DDBJ whole genome shotgun (WGS) entry which is preliminary data.</text>
</comment>
<reference evidence="2" key="1">
    <citation type="submission" date="2020-11" db="EMBL/GenBank/DDBJ databases">
        <authorList>
            <consortium name="DOE Joint Genome Institute"/>
            <person name="Ahrendt S."/>
            <person name="Riley R."/>
            <person name="Andreopoulos W."/>
            <person name="LaButti K."/>
            <person name="Pangilinan J."/>
            <person name="Ruiz-duenas F.J."/>
            <person name="Barrasa J.M."/>
            <person name="Sanchez-Garcia M."/>
            <person name="Camarero S."/>
            <person name="Miyauchi S."/>
            <person name="Serrano A."/>
            <person name="Linde D."/>
            <person name="Babiker R."/>
            <person name="Drula E."/>
            <person name="Ayuso-Fernandez I."/>
            <person name="Pacheco R."/>
            <person name="Padilla G."/>
            <person name="Ferreira P."/>
            <person name="Barriuso J."/>
            <person name="Kellner H."/>
            <person name="Castanera R."/>
            <person name="Alfaro M."/>
            <person name="Ramirez L."/>
            <person name="Pisabarro A.G."/>
            <person name="Kuo A."/>
            <person name="Tritt A."/>
            <person name="Lipzen A."/>
            <person name="He G."/>
            <person name="Yan M."/>
            <person name="Ng V."/>
            <person name="Cullen D."/>
            <person name="Martin F."/>
            <person name="Rosso M.-N."/>
            <person name="Henrissat B."/>
            <person name="Hibbett D."/>
            <person name="Martinez A.T."/>
            <person name="Grigoriev I.V."/>
        </authorList>
    </citation>
    <scope>NUCLEOTIDE SEQUENCE</scope>
    <source>
        <strain evidence="2">AH 44721</strain>
    </source>
</reference>
<organism evidence="2 3">
    <name type="scientific">Gymnopilus junonius</name>
    <name type="common">Spectacular rustgill mushroom</name>
    <name type="synonym">Gymnopilus spectabilis subsp. junonius</name>
    <dbReference type="NCBI Taxonomy" id="109634"/>
    <lineage>
        <taxon>Eukaryota</taxon>
        <taxon>Fungi</taxon>
        <taxon>Dikarya</taxon>
        <taxon>Basidiomycota</taxon>
        <taxon>Agaricomycotina</taxon>
        <taxon>Agaricomycetes</taxon>
        <taxon>Agaricomycetidae</taxon>
        <taxon>Agaricales</taxon>
        <taxon>Agaricineae</taxon>
        <taxon>Hymenogastraceae</taxon>
        <taxon>Gymnopilus</taxon>
    </lineage>
</organism>
<dbReference type="OrthoDB" id="3194534at2759"/>
<protein>
    <recommendedName>
        <fullName evidence="4">C2H2-type domain-containing protein</fullName>
    </recommendedName>
</protein>
<dbReference type="AlphaFoldDB" id="A0A9P5NWT1"/>
<gene>
    <name evidence="2" type="ORF">CPB84DRAFT_337689</name>
</gene>